<accession>A0MDY6</accession>
<protein>
    <submittedName>
        <fullName evidence="2">Uncharacterized protein</fullName>
    </submittedName>
</protein>
<feature type="compositionally biased region" description="Basic and acidic residues" evidence="1">
    <location>
        <begin position="43"/>
        <end position="52"/>
    </location>
</feature>
<feature type="compositionally biased region" description="Polar residues" evidence="1">
    <location>
        <begin position="53"/>
        <end position="71"/>
    </location>
</feature>
<evidence type="ECO:0000313" key="2">
    <source>
        <dbReference type="EMBL" id="ABK28088.1"/>
    </source>
</evidence>
<evidence type="ECO:0000256" key="1">
    <source>
        <dbReference type="SAM" id="MobiDB-lite"/>
    </source>
</evidence>
<feature type="region of interest" description="Disordered" evidence="1">
    <location>
        <begin position="29"/>
        <end position="71"/>
    </location>
</feature>
<sequence>MFTETSPHPSSPWRLVRESLAYQISKMHQAGGLPEDGQPLNKEGAKFNDIKRTTTNNPIQSVASTALSNPG</sequence>
<organism evidence="2">
    <name type="scientific">Arabidopsis thaliana</name>
    <name type="common">Mouse-ear cress</name>
    <dbReference type="NCBI Taxonomy" id="3702"/>
    <lineage>
        <taxon>Eukaryota</taxon>
        <taxon>Viridiplantae</taxon>
        <taxon>Streptophyta</taxon>
        <taxon>Embryophyta</taxon>
        <taxon>Tracheophyta</taxon>
        <taxon>Spermatophyta</taxon>
        <taxon>Magnoliopsida</taxon>
        <taxon>eudicotyledons</taxon>
        <taxon>Gunneridae</taxon>
        <taxon>Pentapetalae</taxon>
        <taxon>rosids</taxon>
        <taxon>malvids</taxon>
        <taxon>Brassicales</taxon>
        <taxon>Brassicaceae</taxon>
        <taxon>Camelineae</taxon>
        <taxon>Arabidopsis</taxon>
    </lineage>
</organism>
<dbReference type="AlphaFoldDB" id="A0MDY6"/>
<feature type="non-terminal residue" evidence="2">
    <location>
        <position position="71"/>
    </location>
</feature>
<dbReference type="EMBL" id="DQ652752">
    <property type="protein sequence ID" value="ABK28088.1"/>
    <property type="molecule type" value="Genomic_DNA"/>
</dbReference>
<reference evidence="2" key="1">
    <citation type="submission" date="2006-05" db="EMBL/GenBank/DDBJ databases">
        <title>Simultaneous high-throughput recombinational cloning of open reading frames in closed and open configurations.</title>
        <authorList>
            <person name="Underwood B.A."/>
            <person name="Vanderhaeghen R."/>
            <person name="Whitford R."/>
            <person name="Town C.D."/>
            <person name="Hilson P."/>
        </authorList>
    </citation>
    <scope>NUCLEOTIDE SEQUENCE</scope>
</reference>
<proteinExistence type="predicted"/>
<name>A0MDY6_ARATH</name>